<dbReference type="EMBL" id="CP032134">
    <property type="protein sequence ID" value="AXY56361.1"/>
    <property type="molecule type" value="Genomic_DNA"/>
</dbReference>
<organism evidence="1 2">
    <name type="scientific">Acinetobacter chinensis</name>
    <dbReference type="NCBI Taxonomy" id="2004650"/>
    <lineage>
        <taxon>Bacteria</taxon>
        <taxon>Pseudomonadati</taxon>
        <taxon>Pseudomonadota</taxon>
        <taxon>Gammaproteobacteria</taxon>
        <taxon>Moraxellales</taxon>
        <taxon>Moraxellaceae</taxon>
        <taxon>Acinetobacter</taxon>
    </lineage>
</organism>
<evidence type="ECO:0000313" key="2">
    <source>
        <dbReference type="Proteomes" id="UP000263753"/>
    </source>
</evidence>
<name>A0A3B7LVE1_9GAMM</name>
<sequence length="60" mass="6943">MIACLYCSRIYVFLSIFIVEDMSVHFLKMKLKAERPLKAGLAQKTISKEKPQENDSNHDL</sequence>
<proteinExistence type="predicted"/>
<evidence type="ECO:0000313" key="1">
    <source>
        <dbReference type="EMBL" id="AXY56361.1"/>
    </source>
</evidence>
<reference evidence="2" key="1">
    <citation type="submission" date="2018-09" db="EMBL/GenBank/DDBJ databases">
        <title>The complete genome of Acinetobacter sp. strain WCHAc010005.</title>
        <authorList>
            <person name="Hu Y."/>
            <person name="Long H."/>
            <person name="Feng Y."/>
            <person name="Zong Z."/>
        </authorList>
    </citation>
    <scope>NUCLEOTIDE SEQUENCE [LARGE SCALE GENOMIC DNA]</scope>
    <source>
        <strain evidence="2">WCHAc010005</strain>
    </source>
</reference>
<gene>
    <name evidence="1" type="ORF">CDG60_07120</name>
</gene>
<dbReference type="AlphaFoldDB" id="A0A3B7LVE1"/>
<accession>A0A3B7LVE1</accession>
<protein>
    <submittedName>
        <fullName evidence="1">Uncharacterized protein</fullName>
    </submittedName>
</protein>
<dbReference type="KEGG" id="achi:CDG60_07120"/>
<dbReference type="Proteomes" id="UP000263753">
    <property type="component" value="Chromosome"/>
</dbReference>